<keyword evidence="2" id="KW-1185">Reference proteome</keyword>
<organism evidence="1 2">
    <name type="scientific">Plasmodium yoelii yoelii</name>
    <dbReference type="NCBI Taxonomy" id="73239"/>
    <lineage>
        <taxon>Eukaryota</taxon>
        <taxon>Sar</taxon>
        <taxon>Alveolata</taxon>
        <taxon>Apicomplexa</taxon>
        <taxon>Aconoidasida</taxon>
        <taxon>Haemosporida</taxon>
        <taxon>Plasmodiidae</taxon>
        <taxon>Plasmodium</taxon>
        <taxon>Plasmodium (Vinckeia)</taxon>
    </lineage>
</organism>
<evidence type="ECO:0000313" key="1">
    <source>
        <dbReference type="EMBL" id="EAA19935.1"/>
    </source>
</evidence>
<gene>
    <name evidence="1" type="ORF">PY07472</name>
</gene>
<name>Q7R7V6_PLAYO</name>
<dbReference type="Proteomes" id="UP000008553">
    <property type="component" value="Unassembled WGS sequence"/>
</dbReference>
<sequence length="34" mass="3786">ITINTPIIGNLLTEIIHSPQIQNIMRLSAIISKE</sequence>
<protein>
    <submittedName>
        <fullName evidence="1">Uncharacterized protein</fullName>
    </submittedName>
</protein>
<dbReference type="AlphaFoldDB" id="Q7R7V6"/>
<dbReference type="EMBL" id="AABL01002754">
    <property type="protein sequence ID" value="EAA19935.1"/>
    <property type="molecule type" value="Genomic_DNA"/>
</dbReference>
<accession>Q7R7V6</accession>
<dbReference type="PaxDb" id="73239-Q7R7V6"/>
<comment type="caution">
    <text evidence="1">The sequence shown here is derived from an EMBL/GenBank/DDBJ whole genome shotgun (WGS) entry which is preliminary data.</text>
</comment>
<proteinExistence type="predicted"/>
<reference evidence="1 2" key="1">
    <citation type="journal article" date="2002" name="Nature">
        <title>Genome sequence and comparative analysis of the model rodent malaria parasite Plasmodium yoelii yoelii.</title>
        <authorList>
            <person name="Carlton J.M."/>
            <person name="Angiuoli S.V."/>
            <person name="Suh B.B."/>
            <person name="Kooij T.W."/>
            <person name="Pertea M."/>
            <person name="Silva J.C."/>
            <person name="Ermolaeva M.D."/>
            <person name="Allen J.E."/>
            <person name="Selengut J.D."/>
            <person name="Koo H.L."/>
            <person name="Peterson J.D."/>
            <person name="Pop M."/>
            <person name="Kosack D.S."/>
            <person name="Shumway M.F."/>
            <person name="Bidwell S.L."/>
            <person name="Shallom S.J."/>
            <person name="van Aken S.E."/>
            <person name="Riedmuller S.B."/>
            <person name="Feldblyum T.V."/>
            <person name="Cho J.K."/>
            <person name="Quackenbush J."/>
            <person name="Sedegah M."/>
            <person name="Shoaibi A."/>
            <person name="Cummings L.M."/>
            <person name="Florens L."/>
            <person name="Yates J.R."/>
            <person name="Raine J.D."/>
            <person name="Sinden R.E."/>
            <person name="Harris M.A."/>
            <person name="Cunningham D.A."/>
            <person name="Preiser P.R."/>
            <person name="Bergman L.W."/>
            <person name="Vaidya A.B."/>
            <person name="van Lin L.H."/>
            <person name="Janse C.J."/>
            <person name="Waters A.P."/>
            <person name="Smith H.O."/>
            <person name="White O.R."/>
            <person name="Salzberg S.L."/>
            <person name="Venter J.C."/>
            <person name="Fraser C.M."/>
            <person name="Hoffman S.L."/>
            <person name="Gardner M.J."/>
            <person name="Carucci D.J."/>
        </authorList>
    </citation>
    <scope>NUCLEOTIDE SEQUENCE [LARGE SCALE GENOMIC DNA]</scope>
    <source>
        <strain evidence="1 2">17XNL</strain>
    </source>
</reference>
<dbReference type="InParanoid" id="Q7R7V6"/>
<feature type="non-terminal residue" evidence="1">
    <location>
        <position position="1"/>
    </location>
</feature>
<evidence type="ECO:0000313" key="2">
    <source>
        <dbReference type="Proteomes" id="UP000008553"/>
    </source>
</evidence>